<accession>A0A1F6A7F1</accession>
<dbReference type="GO" id="GO:0019843">
    <property type="term" value="F:rRNA binding"/>
    <property type="evidence" value="ECO:0007669"/>
    <property type="project" value="UniProtKB-UniRule"/>
</dbReference>
<reference evidence="8 9" key="1">
    <citation type="journal article" date="2016" name="Nat. Commun.">
        <title>Thousands of microbial genomes shed light on interconnected biogeochemical processes in an aquifer system.</title>
        <authorList>
            <person name="Anantharaman K."/>
            <person name="Brown C.T."/>
            <person name="Hug L.A."/>
            <person name="Sharon I."/>
            <person name="Castelle C.J."/>
            <person name="Probst A.J."/>
            <person name="Thomas B.C."/>
            <person name="Singh A."/>
            <person name="Wilkins M.J."/>
            <person name="Karaoz U."/>
            <person name="Brodie E.L."/>
            <person name="Williams K.H."/>
            <person name="Hubbard S.S."/>
            <person name="Banfield J.F."/>
        </authorList>
    </citation>
    <scope>NUCLEOTIDE SEQUENCE [LARGE SCALE GENOMIC DNA]</scope>
</reference>
<evidence type="ECO:0000256" key="3">
    <source>
        <dbReference type="ARBA" id="ARBA00022884"/>
    </source>
</evidence>
<dbReference type="PRINTS" id="PR00973">
    <property type="entry name" value="RIBOSOMALS17"/>
</dbReference>
<dbReference type="STRING" id="1798384.A3D03_00760"/>
<dbReference type="GO" id="GO:0003735">
    <property type="term" value="F:structural constituent of ribosome"/>
    <property type="evidence" value="ECO:0007669"/>
    <property type="project" value="InterPro"/>
</dbReference>
<organism evidence="8 9">
    <name type="scientific">Candidatus Gottesmanbacteria bacterium RIFCSPHIGHO2_02_FULL_40_13</name>
    <dbReference type="NCBI Taxonomy" id="1798384"/>
    <lineage>
        <taxon>Bacteria</taxon>
        <taxon>Candidatus Gottesmaniibacteriota</taxon>
    </lineage>
</organism>
<dbReference type="Proteomes" id="UP000177092">
    <property type="component" value="Unassembled WGS sequence"/>
</dbReference>
<dbReference type="InterPro" id="IPR019979">
    <property type="entry name" value="Ribosomal_uS17_CS"/>
</dbReference>
<dbReference type="InterPro" id="IPR019984">
    <property type="entry name" value="Ribosomal_uS17_bact/chlr"/>
</dbReference>
<comment type="caution">
    <text evidence="8">The sequence shown here is derived from an EMBL/GenBank/DDBJ whole genome shotgun (WGS) entry which is preliminary data.</text>
</comment>
<dbReference type="AlphaFoldDB" id="A0A1F6A7F1"/>
<dbReference type="InterPro" id="IPR012340">
    <property type="entry name" value="NA-bd_OB-fold"/>
</dbReference>
<dbReference type="Pfam" id="PF00366">
    <property type="entry name" value="Ribosomal_S17"/>
    <property type="match status" value="1"/>
</dbReference>
<dbReference type="NCBIfam" id="NF004123">
    <property type="entry name" value="PRK05610.1"/>
    <property type="match status" value="1"/>
</dbReference>
<dbReference type="InterPro" id="IPR000266">
    <property type="entry name" value="Ribosomal_uS17"/>
</dbReference>
<dbReference type="SUPFAM" id="SSF50249">
    <property type="entry name" value="Nucleic acid-binding proteins"/>
    <property type="match status" value="1"/>
</dbReference>
<evidence type="ECO:0000256" key="2">
    <source>
        <dbReference type="ARBA" id="ARBA00022730"/>
    </source>
</evidence>
<dbReference type="Gene3D" id="2.40.50.140">
    <property type="entry name" value="Nucleic acid-binding proteins"/>
    <property type="match status" value="1"/>
</dbReference>
<proteinExistence type="inferred from homology"/>
<sequence>MKIITGKVVSAKMHKTVVVEVLKQRLHPLYKKVMRSEKRYKAHFEGMELKEGDMVKIIQVRPISKDKHYKVVEVIKIKKL</sequence>
<dbReference type="EMBL" id="MFJN01000044">
    <property type="protein sequence ID" value="OGG20536.1"/>
    <property type="molecule type" value="Genomic_DNA"/>
</dbReference>
<dbReference type="PANTHER" id="PTHR10744:SF1">
    <property type="entry name" value="SMALL RIBOSOMAL SUBUNIT PROTEIN US17M"/>
    <property type="match status" value="1"/>
</dbReference>
<comment type="function">
    <text evidence="6">One of the primary rRNA binding proteins, it binds specifically to the 5'-end of 16S ribosomal RNA.</text>
</comment>
<evidence type="ECO:0000256" key="6">
    <source>
        <dbReference type="HAMAP-Rule" id="MF_01345"/>
    </source>
</evidence>
<keyword evidence="5 6" id="KW-0687">Ribonucleoprotein</keyword>
<evidence type="ECO:0000256" key="1">
    <source>
        <dbReference type="ARBA" id="ARBA00010254"/>
    </source>
</evidence>
<protein>
    <recommendedName>
        <fullName evidence="6">Small ribosomal subunit protein uS17</fullName>
    </recommendedName>
</protein>
<name>A0A1F6A7F1_9BACT</name>
<comment type="similarity">
    <text evidence="1 6 7">Belongs to the universal ribosomal protein uS17 family.</text>
</comment>
<comment type="subunit">
    <text evidence="6">Part of the 30S ribosomal subunit.</text>
</comment>
<dbReference type="HAMAP" id="MF_01345_B">
    <property type="entry name" value="Ribosomal_uS17_B"/>
    <property type="match status" value="1"/>
</dbReference>
<evidence type="ECO:0000313" key="9">
    <source>
        <dbReference type="Proteomes" id="UP000177092"/>
    </source>
</evidence>
<dbReference type="PANTHER" id="PTHR10744">
    <property type="entry name" value="40S RIBOSOMAL PROTEIN S11 FAMILY MEMBER"/>
    <property type="match status" value="1"/>
</dbReference>
<dbReference type="GO" id="GO:0006412">
    <property type="term" value="P:translation"/>
    <property type="evidence" value="ECO:0007669"/>
    <property type="project" value="UniProtKB-UniRule"/>
</dbReference>
<dbReference type="CDD" id="cd00364">
    <property type="entry name" value="Ribosomal_uS17"/>
    <property type="match status" value="1"/>
</dbReference>
<keyword evidence="4 6" id="KW-0689">Ribosomal protein</keyword>
<gene>
    <name evidence="6" type="primary">rpsQ</name>
    <name evidence="8" type="ORF">A3D03_00760</name>
</gene>
<dbReference type="PROSITE" id="PS00056">
    <property type="entry name" value="RIBOSOMAL_S17"/>
    <property type="match status" value="1"/>
</dbReference>
<keyword evidence="2 6" id="KW-0699">rRNA-binding</keyword>
<evidence type="ECO:0000256" key="5">
    <source>
        <dbReference type="ARBA" id="ARBA00023274"/>
    </source>
</evidence>
<dbReference type="GO" id="GO:0022627">
    <property type="term" value="C:cytosolic small ribosomal subunit"/>
    <property type="evidence" value="ECO:0007669"/>
    <property type="project" value="TreeGrafter"/>
</dbReference>
<evidence type="ECO:0000313" key="8">
    <source>
        <dbReference type="EMBL" id="OGG20536.1"/>
    </source>
</evidence>
<keyword evidence="3 6" id="KW-0694">RNA-binding</keyword>
<evidence type="ECO:0000256" key="4">
    <source>
        <dbReference type="ARBA" id="ARBA00022980"/>
    </source>
</evidence>
<evidence type="ECO:0000256" key="7">
    <source>
        <dbReference type="RuleBase" id="RU003872"/>
    </source>
</evidence>